<feature type="region of interest" description="Disordered" evidence="1">
    <location>
        <begin position="189"/>
        <end position="251"/>
    </location>
</feature>
<dbReference type="InterPro" id="IPR028009">
    <property type="entry name" value="ESCO_Acetyltransf_dom"/>
</dbReference>
<dbReference type="GO" id="GO:0007064">
    <property type="term" value="P:mitotic sister chromatid cohesion"/>
    <property type="evidence" value="ECO:0007669"/>
    <property type="project" value="TreeGrafter"/>
</dbReference>
<feature type="domain" description="N-acetyltransferase ESCO acetyl-transferase" evidence="2">
    <location>
        <begin position="449"/>
        <end position="495"/>
    </location>
</feature>
<evidence type="ECO:0000313" key="4">
    <source>
        <dbReference type="Proteomes" id="UP000612055"/>
    </source>
</evidence>
<sequence length="543" mass="52871">MLYGKGLPEEERLHAAFHNSHATAFRFPGWSTERVVLRDGCQGRLLAVTPADPVPHLRKVGEICAALERALGLPQGYLTAPAPEYKVFLWVSHEVTSSAAQQGATAAGRGAGGIGSANTAKASGGGRGGRGGGGGGRGRIVGALVAQLQERARWDLLEPQPQPLRRLASQPAAEAAAATAVATAHQAAAATRAAGPWRPVAPQPSASHPGLGPAEASGGGGGSGNGSGSGGGAALIGRQASGASSDATGSPAAEAAEGWAAAAAGQLALGLRDPEPAAGGSALPSQSRPSPSPPGHWPPHTGPGGATEGEGRGPFSLRGSLRRRTLSAGTGDGDGGGGGARGGDNGGSSGEQGRGMAQALAEEDCGGGVTGPAAKRQRSQPDADAVSTRLGATAAAAAAAAAAQAEAGPRSGAVEASRGGDNGGGRTSGGGGCSAAGRGSGGAQGQRARVVLGVRGLWVEPGSRRKGLARRLLDAARGCMVPGFAARPAQAAFSALAAEAAGGQDDGGAAFVACARGYVGSPDGRVPLYDEDDAEEEVEDGQG</sequence>
<organism evidence="3 4">
    <name type="scientific">Edaphochlamys debaryana</name>
    <dbReference type="NCBI Taxonomy" id="47281"/>
    <lineage>
        <taxon>Eukaryota</taxon>
        <taxon>Viridiplantae</taxon>
        <taxon>Chlorophyta</taxon>
        <taxon>core chlorophytes</taxon>
        <taxon>Chlorophyceae</taxon>
        <taxon>CS clade</taxon>
        <taxon>Chlamydomonadales</taxon>
        <taxon>Chlamydomonadales incertae sedis</taxon>
        <taxon>Edaphochlamys</taxon>
    </lineage>
</organism>
<feature type="compositionally biased region" description="Acidic residues" evidence="1">
    <location>
        <begin position="529"/>
        <end position="543"/>
    </location>
</feature>
<dbReference type="PANTHER" id="PTHR45884:SF2">
    <property type="entry name" value="N-ACETYLTRANSFERASE ECO"/>
    <property type="match status" value="1"/>
</dbReference>
<proteinExistence type="predicted"/>
<feature type="region of interest" description="Disordered" evidence="1">
    <location>
        <begin position="522"/>
        <end position="543"/>
    </location>
</feature>
<dbReference type="Pfam" id="PF13880">
    <property type="entry name" value="Acetyltransf_13"/>
    <property type="match status" value="1"/>
</dbReference>
<comment type="caution">
    <text evidence="3">The sequence shown here is derived from an EMBL/GenBank/DDBJ whole genome shotgun (WGS) entry which is preliminary data.</text>
</comment>
<dbReference type="PANTHER" id="PTHR45884">
    <property type="entry name" value="N-ACETYLTRANSFERASE ECO"/>
    <property type="match status" value="1"/>
</dbReference>
<name>A0A835XX88_9CHLO</name>
<evidence type="ECO:0000256" key="1">
    <source>
        <dbReference type="SAM" id="MobiDB-lite"/>
    </source>
</evidence>
<dbReference type="EMBL" id="JAEHOE010000042">
    <property type="protein sequence ID" value="KAG2492782.1"/>
    <property type="molecule type" value="Genomic_DNA"/>
</dbReference>
<dbReference type="GO" id="GO:0061733">
    <property type="term" value="F:protein-lysine-acetyltransferase activity"/>
    <property type="evidence" value="ECO:0007669"/>
    <property type="project" value="TreeGrafter"/>
</dbReference>
<feature type="compositionally biased region" description="Pro residues" evidence="1">
    <location>
        <begin position="290"/>
        <end position="301"/>
    </location>
</feature>
<dbReference type="GO" id="GO:0005634">
    <property type="term" value="C:nucleus"/>
    <property type="evidence" value="ECO:0007669"/>
    <property type="project" value="TreeGrafter"/>
</dbReference>
<gene>
    <name evidence="3" type="ORF">HYH03_008943</name>
</gene>
<feature type="compositionally biased region" description="Gly residues" evidence="1">
    <location>
        <begin position="330"/>
        <end position="353"/>
    </location>
</feature>
<evidence type="ECO:0000313" key="3">
    <source>
        <dbReference type="EMBL" id="KAG2492782.1"/>
    </source>
</evidence>
<dbReference type="GO" id="GO:0000785">
    <property type="term" value="C:chromatin"/>
    <property type="evidence" value="ECO:0007669"/>
    <property type="project" value="TreeGrafter"/>
</dbReference>
<feature type="region of interest" description="Disordered" evidence="1">
    <location>
        <begin position="272"/>
        <end position="388"/>
    </location>
</feature>
<feature type="region of interest" description="Disordered" evidence="1">
    <location>
        <begin position="405"/>
        <end position="445"/>
    </location>
</feature>
<dbReference type="OrthoDB" id="428854at2759"/>
<protein>
    <recommendedName>
        <fullName evidence="2">N-acetyltransferase ESCO acetyl-transferase domain-containing protein</fullName>
    </recommendedName>
</protein>
<dbReference type="AlphaFoldDB" id="A0A835XX88"/>
<feature type="region of interest" description="Disordered" evidence="1">
    <location>
        <begin position="106"/>
        <end position="136"/>
    </location>
</feature>
<feature type="compositionally biased region" description="Gly residues" evidence="1">
    <location>
        <begin position="420"/>
        <end position="444"/>
    </location>
</feature>
<keyword evidence="4" id="KW-1185">Reference proteome</keyword>
<feature type="compositionally biased region" description="Gly residues" evidence="1">
    <location>
        <begin position="217"/>
        <end position="234"/>
    </location>
</feature>
<feature type="compositionally biased region" description="Gly residues" evidence="1">
    <location>
        <begin position="123"/>
        <end position="136"/>
    </location>
</feature>
<reference evidence="3" key="1">
    <citation type="journal article" date="2020" name="bioRxiv">
        <title>Comparative genomics of Chlamydomonas.</title>
        <authorList>
            <person name="Craig R.J."/>
            <person name="Hasan A.R."/>
            <person name="Ness R.W."/>
            <person name="Keightley P.D."/>
        </authorList>
    </citation>
    <scope>NUCLEOTIDE SEQUENCE</scope>
    <source>
        <strain evidence="3">CCAP 11/70</strain>
    </source>
</reference>
<accession>A0A835XX88</accession>
<dbReference type="Proteomes" id="UP000612055">
    <property type="component" value="Unassembled WGS sequence"/>
</dbReference>
<evidence type="ECO:0000259" key="2">
    <source>
        <dbReference type="Pfam" id="PF13880"/>
    </source>
</evidence>